<evidence type="ECO:0000313" key="1">
    <source>
        <dbReference type="EMBL" id="SLN29672.1"/>
    </source>
</evidence>
<protein>
    <submittedName>
        <fullName evidence="1">Uncharacterized protein</fullName>
    </submittedName>
</protein>
<dbReference type="Proteomes" id="UP000193200">
    <property type="component" value="Unassembled WGS sequence"/>
</dbReference>
<dbReference type="RefSeq" id="WP_139839516.1">
    <property type="nucleotide sequence ID" value="NZ_FWFR01000001.1"/>
</dbReference>
<dbReference type="Gene3D" id="3.20.20.370">
    <property type="entry name" value="Glycoside hydrolase/deacetylase"/>
    <property type="match status" value="1"/>
</dbReference>
<name>A0A1Y5S0P9_9PROT</name>
<dbReference type="EMBL" id="FWFR01000001">
    <property type="protein sequence ID" value="SLN29672.1"/>
    <property type="molecule type" value="Genomic_DNA"/>
</dbReference>
<reference evidence="1 2" key="1">
    <citation type="submission" date="2017-03" db="EMBL/GenBank/DDBJ databases">
        <authorList>
            <person name="Afonso C.L."/>
            <person name="Miller P.J."/>
            <person name="Scott M.A."/>
            <person name="Spackman E."/>
            <person name="Goraichik I."/>
            <person name="Dimitrov K.M."/>
            <person name="Suarez D.L."/>
            <person name="Swayne D.E."/>
        </authorList>
    </citation>
    <scope>NUCLEOTIDE SEQUENCE [LARGE SCALE GENOMIC DNA]</scope>
    <source>
        <strain evidence="1 2">CECT 7691</strain>
    </source>
</reference>
<accession>A0A1Y5S0P9</accession>
<proteinExistence type="predicted"/>
<dbReference type="InterPro" id="IPR011330">
    <property type="entry name" value="Glyco_hydro/deAcase_b/a-brl"/>
</dbReference>
<evidence type="ECO:0000313" key="2">
    <source>
        <dbReference type="Proteomes" id="UP000193200"/>
    </source>
</evidence>
<sequence>MNELSGVIDILPAAKLHYAGQMLGYYGVELSALPQSLRAADVGERWLVPDNGPPVLQNVMLPDFAADIAIDGALLIPASCIADPTGGWHGVDWFAVIAWYLHAVPERAHEARRGPIHSYAARLGNWDSRLWEHAWANRAAMFLRRAAAHLADRDETDLFGAFPEARLELTHDVDAIAKTGAIRLKQAVFSLVNVGRHVGRRRPGAALVSLWRAFRFLCWPSRDYWNFDRIMAVEKAAGLRSTFLFYVRGRRARGRAALRRRLFDPGYDAGEVELAGVYEAIRKGGWSVGLHPSFDSWNAPVDIRSQRHMLQRASGVQVRSCRQHWLRFSWERTWRAQVDAGLELDYTLCFNERPGFRISAAVTFDPLDEESGYPVGLRATPTILMDSHLYDYGLMDARERRRTIVRLLDEVHAVGGEAAILWHPHVLSRDYGWADGFTQLLEEMVRIARRPHPVNAARLPAR</sequence>
<organism evidence="1 2">
    <name type="scientific">Oceanibacterium hippocampi</name>
    <dbReference type="NCBI Taxonomy" id="745714"/>
    <lineage>
        <taxon>Bacteria</taxon>
        <taxon>Pseudomonadati</taxon>
        <taxon>Pseudomonadota</taxon>
        <taxon>Alphaproteobacteria</taxon>
        <taxon>Sneathiellales</taxon>
        <taxon>Sneathiellaceae</taxon>
        <taxon>Oceanibacterium</taxon>
    </lineage>
</organism>
<dbReference type="AlphaFoldDB" id="A0A1Y5S0P9"/>
<dbReference type="InParanoid" id="A0A1Y5S0P9"/>
<dbReference type="OrthoDB" id="5573484at2"/>
<dbReference type="GO" id="GO:0005975">
    <property type="term" value="P:carbohydrate metabolic process"/>
    <property type="evidence" value="ECO:0007669"/>
    <property type="project" value="InterPro"/>
</dbReference>
<keyword evidence="2" id="KW-1185">Reference proteome</keyword>
<dbReference type="SUPFAM" id="SSF88713">
    <property type="entry name" value="Glycoside hydrolase/deacetylase"/>
    <property type="match status" value="1"/>
</dbReference>
<gene>
    <name evidence="1" type="ORF">OCH7691_01021</name>
</gene>